<evidence type="ECO:0000313" key="3">
    <source>
        <dbReference type="EMBL" id="GAF06670.1"/>
    </source>
</evidence>
<dbReference type="Proteomes" id="UP000019364">
    <property type="component" value="Unassembled WGS sequence"/>
</dbReference>
<dbReference type="PROSITE" id="PS51186">
    <property type="entry name" value="GNAT"/>
    <property type="match status" value="1"/>
</dbReference>
<dbReference type="InterPro" id="IPR000182">
    <property type="entry name" value="GNAT_dom"/>
</dbReference>
<feature type="domain" description="N-acetyltransferase" evidence="2">
    <location>
        <begin position="17"/>
        <end position="169"/>
    </location>
</feature>
<protein>
    <submittedName>
        <fullName evidence="3">Acetyltransferase</fullName>
    </submittedName>
</protein>
<gene>
    <name evidence="3" type="ORF">JCM16418_642</name>
</gene>
<dbReference type="PANTHER" id="PTHR31438:SF1">
    <property type="entry name" value="LYSINE N-ACYLTRANSFERASE C17G9.06C-RELATED"/>
    <property type="match status" value="1"/>
</dbReference>
<accession>W7Y6W8</accession>
<dbReference type="EMBL" id="BAVZ01000001">
    <property type="protein sequence ID" value="GAF06670.1"/>
    <property type="molecule type" value="Genomic_DNA"/>
</dbReference>
<proteinExistence type="predicted"/>
<dbReference type="eggNOG" id="COG1670">
    <property type="taxonomic scope" value="Bacteria"/>
</dbReference>
<dbReference type="Pfam" id="PF13523">
    <property type="entry name" value="Acetyltransf_8"/>
    <property type="match status" value="1"/>
</dbReference>
<organism evidence="3 4">
    <name type="scientific">Paenibacillus pini JCM 16418</name>
    <dbReference type="NCBI Taxonomy" id="1236976"/>
    <lineage>
        <taxon>Bacteria</taxon>
        <taxon>Bacillati</taxon>
        <taxon>Bacillota</taxon>
        <taxon>Bacilli</taxon>
        <taxon>Bacillales</taxon>
        <taxon>Paenibacillaceae</taxon>
        <taxon>Paenibacillus</taxon>
    </lineage>
</organism>
<dbReference type="PANTHER" id="PTHR31438">
    <property type="entry name" value="LYSINE N-ACYLTRANSFERASE C17G9.06C-RELATED"/>
    <property type="match status" value="1"/>
</dbReference>
<evidence type="ECO:0000259" key="2">
    <source>
        <dbReference type="PROSITE" id="PS51186"/>
    </source>
</evidence>
<evidence type="ECO:0000256" key="1">
    <source>
        <dbReference type="ARBA" id="ARBA00023251"/>
    </source>
</evidence>
<evidence type="ECO:0000313" key="4">
    <source>
        <dbReference type="Proteomes" id="UP000019364"/>
    </source>
</evidence>
<keyword evidence="4" id="KW-1185">Reference proteome</keyword>
<dbReference type="AlphaFoldDB" id="W7Y6W8"/>
<dbReference type="GO" id="GO:0016410">
    <property type="term" value="F:N-acyltransferase activity"/>
    <property type="evidence" value="ECO:0007669"/>
    <property type="project" value="TreeGrafter"/>
</dbReference>
<dbReference type="STRING" id="1236976.JCM16418_642"/>
<keyword evidence="1" id="KW-0046">Antibiotic resistance</keyword>
<comment type="caution">
    <text evidence="3">The sequence shown here is derived from an EMBL/GenBank/DDBJ whole genome shotgun (WGS) entry which is preliminary data.</text>
</comment>
<dbReference type="Gene3D" id="3.40.630.30">
    <property type="match status" value="1"/>
</dbReference>
<reference evidence="3 4" key="1">
    <citation type="journal article" date="2014" name="Genome Announc.">
        <title>Draft Genome Sequence of Paenibacillus pini JCM 16418T, Isolated from the Rhizosphere of Pine Tree.</title>
        <authorList>
            <person name="Yuki M."/>
            <person name="Oshima K."/>
            <person name="Suda W."/>
            <person name="Oshida Y."/>
            <person name="Kitamura K."/>
            <person name="Iida Y."/>
            <person name="Hattori M."/>
            <person name="Ohkuma M."/>
        </authorList>
    </citation>
    <scope>NUCLEOTIDE SEQUENCE [LARGE SCALE GENOMIC DNA]</scope>
    <source>
        <strain evidence="3 4">JCM 16418</strain>
    </source>
</reference>
<sequence>MLAKEDAIILSRWLSDPRVLEYYEGRDRPHDLDAVRQHFFNTSSEEEVTRCIIQYEDKPIGYIQYYHVAADEREVYGYDSFKGKIYGMDQFIGEPEYWNRGIGTKLIVSMVQQLTLVEKADKIVMDPRVHNERAIRVYEKCGFVKAALLPKHEYHEGAYHDCWVMEYQA</sequence>
<dbReference type="InterPro" id="IPR016181">
    <property type="entry name" value="Acyl_CoA_acyltransferase"/>
</dbReference>
<name>W7Y6W8_9BACL</name>
<dbReference type="SUPFAM" id="SSF55729">
    <property type="entry name" value="Acyl-CoA N-acyltransferases (Nat)"/>
    <property type="match status" value="1"/>
</dbReference>
<keyword evidence="3" id="KW-0808">Transferase</keyword>
<dbReference type="GO" id="GO:0046677">
    <property type="term" value="P:response to antibiotic"/>
    <property type="evidence" value="ECO:0007669"/>
    <property type="project" value="UniProtKB-KW"/>
</dbReference>